<dbReference type="RefSeq" id="WP_010580624.1">
    <property type="nucleotide sequence ID" value="NZ_AHYZ01000098.1"/>
</dbReference>
<gene>
    <name evidence="2" type="ORF">FD21_GL001279</name>
</gene>
<name>A0A0R2CCG3_9LACO</name>
<accession>A0A0R2CCG3</accession>
<dbReference type="Proteomes" id="UP000051576">
    <property type="component" value="Unassembled WGS sequence"/>
</dbReference>
<keyword evidence="1" id="KW-0812">Transmembrane</keyword>
<organism evidence="2 3">
    <name type="scientific">Liquorilactobacillus vini DSM 20605</name>
    <dbReference type="NCBI Taxonomy" id="1133569"/>
    <lineage>
        <taxon>Bacteria</taxon>
        <taxon>Bacillati</taxon>
        <taxon>Bacillota</taxon>
        <taxon>Bacilli</taxon>
        <taxon>Lactobacillales</taxon>
        <taxon>Lactobacillaceae</taxon>
        <taxon>Liquorilactobacillus</taxon>
    </lineage>
</organism>
<sequence>MKTEQRKYTILQNINWYLKKASKKFSKLKYGLLLVSVLLLTATSGVPTLIVWGLQEKLGFSDTKLGVGNG</sequence>
<dbReference type="EMBL" id="AYYX01000036">
    <property type="protein sequence ID" value="KRM87700.1"/>
    <property type="molecule type" value="Genomic_DNA"/>
</dbReference>
<comment type="caution">
    <text evidence="2">The sequence shown here is derived from an EMBL/GenBank/DDBJ whole genome shotgun (WGS) entry which is preliminary data.</text>
</comment>
<dbReference type="STRING" id="1133569.FD21_GL001279"/>
<protein>
    <submittedName>
        <fullName evidence="2">Uncharacterized protein</fullName>
    </submittedName>
</protein>
<dbReference type="PATRIC" id="fig|1133569.4.peg.1412"/>
<dbReference type="AlphaFoldDB" id="A0A0R2CCG3"/>
<keyword evidence="1" id="KW-0472">Membrane</keyword>
<proteinExistence type="predicted"/>
<feature type="transmembrane region" description="Helical" evidence="1">
    <location>
        <begin position="30"/>
        <end position="54"/>
    </location>
</feature>
<evidence type="ECO:0000256" key="1">
    <source>
        <dbReference type="SAM" id="Phobius"/>
    </source>
</evidence>
<keyword evidence="1" id="KW-1133">Transmembrane helix</keyword>
<evidence type="ECO:0000313" key="2">
    <source>
        <dbReference type="EMBL" id="KRM87700.1"/>
    </source>
</evidence>
<keyword evidence="3" id="KW-1185">Reference proteome</keyword>
<reference evidence="2 3" key="1">
    <citation type="journal article" date="2015" name="Genome Announc.">
        <title>Expanding the biotechnology potential of lactobacilli through comparative genomics of 213 strains and associated genera.</title>
        <authorList>
            <person name="Sun Z."/>
            <person name="Harris H.M."/>
            <person name="McCann A."/>
            <person name="Guo C."/>
            <person name="Argimon S."/>
            <person name="Zhang W."/>
            <person name="Yang X."/>
            <person name="Jeffery I.B."/>
            <person name="Cooney J.C."/>
            <person name="Kagawa T.F."/>
            <person name="Liu W."/>
            <person name="Song Y."/>
            <person name="Salvetti E."/>
            <person name="Wrobel A."/>
            <person name="Rasinkangas P."/>
            <person name="Parkhill J."/>
            <person name="Rea M.C."/>
            <person name="O'Sullivan O."/>
            <person name="Ritari J."/>
            <person name="Douillard F.P."/>
            <person name="Paul Ross R."/>
            <person name="Yang R."/>
            <person name="Briner A.E."/>
            <person name="Felis G.E."/>
            <person name="de Vos W.M."/>
            <person name="Barrangou R."/>
            <person name="Klaenhammer T.R."/>
            <person name="Caufield P.W."/>
            <person name="Cui Y."/>
            <person name="Zhang H."/>
            <person name="O'Toole P.W."/>
        </authorList>
    </citation>
    <scope>NUCLEOTIDE SEQUENCE [LARGE SCALE GENOMIC DNA]</scope>
    <source>
        <strain evidence="2 3">DSM 20605</strain>
    </source>
</reference>
<evidence type="ECO:0000313" key="3">
    <source>
        <dbReference type="Proteomes" id="UP000051576"/>
    </source>
</evidence>
<dbReference type="OrthoDB" id="9806127at2"/>